<gene>
    <name evidence="2" type="ORF">EVAR_60783_1</name>
</gene>
<protein>
    <submittedName>
        <fullName evidence="2">Uncharacterized protein</fullName>
    </submittedName>
</protein>
<accession>A0A4C1ZV86</accession>
<keyword evidence="1" id="KW-0812">Transmembrane</keyword>
<dbReference type="EMBL" id="BGZK01002103">
    <property type="protein sequence ID" value="GBP90683.1"/>
    <property type="molecule type" value="Genomic_DNA"/>
</dbReference>
<evidence type="ECO:0000313" key="3">
    <source>
        <dbReference type="Proteomes" id="UP000299102"/>
    </source>
</evidence>
<dbReference type="AlphaFoldDB" id="A0A4C1ZV86"/>
<name>A0A4C1ZV86_EUMVA</name>
<reference evidence="2 3" key="1">
    <citation type="journal article" date="2019" name="Commun. Biol.">
        <title>The bagworm genome reveals a unique fibroin gene that provides high tensile strength.</title>
        <authorList>
            <person name="Kono N."/>
            <person name="Nakamura H."/>
            <person name="Ohtoshi R."/>
            <person name="Tomita M."/>
            <person name="Numata K."/>
            <person name="Arakawa K."/>
        </authorList>
    </citation>
    <scope>NUCLEOTIDE SEQUENCE [LARGE SCALE GENOMIC DNA]</scope>
</reference>
<feature type="transmembrane region" description="Helical" evidence="1">
    <location>
        <begin position="70"/>
        <end position="88"/>
    </location>
</feature>
<proteinExistence type="predicted"/>
<keyword evidence="1" id="KW-0472">Membrane</keyword>
<dbReference type="Proteomes" id="UP000299102">
    <property type="component" value="Unassembled WGS sequence"/>
</dbReference>
<keyword evidence="3" id="KW-1185">Reference proteome</keyword>
<evidence type="ECO:0000256" key="1">
    <source>
        <dbReference type="SAM" id="Phobius"/>
    </source>
</evidence>
<comment type="caution">
    <text evidence="2">The sequence shown here is derived from an EMBL/GenBank/DDBJ whole genome shotgun (WGS) entry which is preliminary data.</text>
</comment>
<organism evidence="2 3">
    <name type="scientific">Eumeta variegata</name>
    <name type="common">Bagworm moth</name>
    <name type="synonym">Eumeta japonica</name>
    <dbReference type="NCBI Taxonomy" id="151549"/>
    <lineage>
        <taxon>Eukaryota</taxon>
        <taxon>Metazoa</taxon>
        <taxon>Ecdysozoa</taxon>
        <taxon>Arthropoda</taxon>
        <taxon>Hexapoda</taxon>
        <taxon>Insecta</taxon>
        <taxon>Pterygota</taxon>
        <taxon>Neoptera</taxon>
        <taxon>Endopterygota</taxon>
        <taxon>Lepidoptera</taxon>
        <taxon>Glossata</taxon>
        <taxon>Ditrysia</taxon>
        <taxon>Tineoidea</taxon>
        <taxon>Psychidae</taxon>
        <taxon>Oiketicinae</taxon>
        <taxon>Eumeta</taxon>
    </lineage>
</organism>
<evidence type="ECO:0000313" key="2">
    <source>
        <dbReference type="EMBL" id="GBP90683.1"/>
    </source>
</evidence>
<keyword evidence="1" id="KW-1133">Transmembrane helix</keyword>
<sequence length="102" mass="11423">MPPFILTAASLIRLERFYRINSGLGSPGRGAGDIITSVRREKPPTGRFHCRRLLQRLGVEEMYLQQKKNLLGAVIILLLSNAVVKGLGNRYWVIYAAKVTRG</sequence>